<dbReference type="Pfam" id="PF00575">
    <property type="entry name" value="S1"/>
    <property type="match status" value="1"/>
</dbReference>
<dbReference type="InterPro" id="IPR010994">
    <property type="entry name" value="RuvA_2-like"/>
</dbReference>
<proteinExistence type="predicted"/>
<dbReference type="Pfam" id="PF09371">
    <property type="entry name" value="Tex_N"/>
    <property type="match status" value="1"/>
</dbReference>
<dbReference type="GO" id="GO:0003735">
    <property type="term" value="F:structural constituent of ribosome"/>
    <property type="evidence" value="ECO:0007669"/>
    <property type="project" value="TreeGrafter"/>
</dbReference>
<dbReference type="CDD" id="cd05685">
    <property type="entry name" value="S1_Tex"/>
    <property type="match status" value="1"/>
</dbReference>
<dbReference type="InterPro" id="IPR012337">
    <property type="entry name" value="RNaseH-like_sf"/>
</dbReference>
<dbReference type="SUPFAM" id="SSF53098">
    <property type="entry name" value="Ribonuclease H-like"/>
    <property type="match status" value="1"/>
</dbReference>
<dbReference type="PANTHER" id="PTHR10724">
    <property type="entry name" value="30S RIBOSOMAL PROTEIN S1"/>
    <property type="match status" value="1"/>
</dbReference>
<dbReference type="GO" id="GO:0003729">
    <property type="term" value="F:mRNA binding"/>
    <property type="evidence" value="ECO:0007669"/>
    <property type="project" value="UniProtKB-ARBA"/>
</dbReference>
<dbReference type="FunFam" id="1.10.10.650:FF:000001">
    <property type="entry name" value="S1 RNA-binding domain 1"/>
    <property type="match status" value="1"/>
</dbReference>
<dbReference type="InterPro" id="IPR023323">
    <property type="entry name" value="Tex-like_dom_sf"/>
</dbReference>
<dbReference type="Proteomes" id="UP000287563">
    <property type="component" value="Unassembled WGS sequence"/>
</dbReference>
<dbReference type="Gene3D" id="1.10.150.310">
    <property type="entry name" value="Tex RuvX-like domain-like"/>
    <property type="match status" value="1"/>
</dbReference>
<keyword evidence="4" id="KW-1185">Reference proteome</keyword>
<dbReference type="GO" id="GO:0005829">
    <property type="term" value="C:cytosol"/>
    <property type="evidence" value="ECO:0007669"/>
    <property type="project" value="TreeGrafter"/>
</dbReference>
<dbReference type="InterPro" id="IPR012340">
    <property type="entry name" value="NA-bd_OB-fold"/>
</dbReference>
<dbReference type="FunFam" id="1.10.150.310:FF:000001">
    <property type="entry name" value="RNA-binding transcriptional accessory protein"/>
    <property type="match status" value="1"/>
</dbReference>
<dbReference type="InterPro" id="IPR041692">
    <property type="entry name" value="HHH_9"/>
</dbReference>
<evidence type="ECO:0000313" key="4">
    <source>
        <dbReference type="Proteomes" id="UP000287563"/>
    </source>
</evidence>
<dbReference type="InterPro" id="IPR003029">
    <property type="entry name" value="S1_domain"/>
</dbReference>
<dbReference type="PROSITE" id="PS50126">
    <property type="entry name" value="S1"/>
    <property type="match status" value="1"/>
</dbReference>
<organism evidence="3 4">
    <name type="scientific">Photobacterium chitinilyticum</name>
    <dbReference type="NCBI Taxonomy" id="2485123"/>
    <lineage>
        <taxon>Bacteria</taxon>
        <taxon>Pseudomonadati</taxon>
        <taxon>Pseudomonadota</taxon>
        <taxon>Gammaproteobacteria</taxon>
        <taxon>Vibrionales</taxon>
        <taxon>Vibrionaceae</taxon>
        <taxon>Photobacterium</taxon>
    </lineage>
</organism>
<dbReference type="Pfam" id="PF17674">
    <property type="entry name" value="HHH_9"/>
    <property type="match status" value="1"/>
</dbReference>
<reference evidence="3 4" key="1">
    <citation type="submission" date="2018-11" db="EMBL/GenBank/DDBJ databases">
        <title>Photobacterium sp. BEI247 sp. nov., a marine bacterium isolated from Yongle Blue Hole in the South China Sea.</title>
        <authorList>
            <person name="Wang X."/>
        </authorList>
    </citation>
    <scope>NUCLEOTIDE SEQUENCE [LARGE SCALE GENOMIC DNA]</scope>
    <source>
        <strain evidence="4">BEI247</strain>
    </source>
</reference>
<gene>
    <name evidence="3" type="ORF">EDI28_16995</name>
</gene>
<dbReference type="Pfam" id="PF22706">
    <property type="entry name" value="Tex_central_region"/>
    <property type="match status" value="1"/>
</dbReference>
<dbReference type="GO" id="GO:0006139">
    <property type="term" value="P:nucleobase-containing compound metabolic process"/>
    <property type="evidence" value="ECO:0007669"/>
    <property type="project" value="InterPro"/>
</dbReference>
<evidence type="ECO:0000259" key="2">
    <source>
        <dbReference type="PROSITE" id="PS50126"/>
    </source>
</evidence>
<dbReference type="Pfam" id="PF16921">
    <property type="entry name" value="Tex_YqgF"/>
    <property type="match status" value="1"/>
</dbReference>
<dbReference type="InterPro" id="IPR050437">
    <property type="entry name" value="Ribos_protein_bS1-like"/>
</dbReference>
<feature type="compositionally biased region" description="Basic and acidic residues" evidence="1">
    <location>
        <begin position="721"/>
        <end position="731"/>
    </location>
</feature>
<dbReference type="InterPro" id="IPR018974">
    <property type="entry name" value="Tex-like_N"/>
</dbReference>
<dbReference type="FunFam" id="2.40.50.140:FF:000051">
    <property type="entry name" value="RNA-binding transcriptional accessory protein"/>
    <property type="match status" value="1"/>
</dbReference>
<dbReference type="PANTHER" id="PTHR10724:SF10">
    <property type="entry name" value="S1 RNA-BINDING DOMAIN-CONTAINING PROTEIN 1"/>
    <property type="match status" value="1"/>
</dbReference>
<evidence type="ECO:0000256" key="1">
    <source>
        <dbReference type="SAM" id="MobiDB-lite"/>
    </source>
</evidence>
<dbReference type="InterPro" id="IPR023319">
    <property type="entry name" value="Tex-like_HTH_dom_sf"/>
</dbReference>
<dbReference type="SUPFAM" id="SSF47781">
    <property type="entry name" value="RuvA domain 2-like"/>
    <property type="match status" value="2"/>
</dbReference>
<dbReference type="RefSeq" id="WP_128785056.1">
    <property type="nucleotide sequence ID" value="NZ_RJLM01000007.1"/>
</dbReference>
<name>A0A444JMN8_9GAMM</name>
<dbReference type="AlphaFoldDB" id="A0A444JMN8"/>
<dbReference type="InterPro" id="IPR032639">
    <property type="entry name" value="Tex_YqgF"/>
</dbReference>
<dbReference type="Gene3D" id="1.10.3500.10">
    <property type="entry name" value="Tex N-terminal region-like"/>
    <property type="match status" value="1"/>
</dbReference>
<dbReference type="SUPFAM" id="SSF50249">
    <property type="entry name" value="Nucleic acid-binding proteins"/>
    <property type="match status" value="1"/>
</dbReference>
<accession>A0A444JMN8</accession>
<protein>
    <submittedName>
        <fullName evidence="3">RNA-binding transcriptional accessory protein</fullName>
    </submittedName>
</protein>
<sequence>MSNAINQMIASELNVRNEQITAAVTLLDDGNTVPFIARYRKEVTGGLDDTQLRNLESRLGYLRELDDRRQVILKSITEQGKLTPELQAEIFGADSKTRLEDLYLPYKQKRRTKGQIAIEAGLEPLADTLWQQPANAPEAAAASYINADKGIADTKAALDGARAILMERFAEDAALLDKIRRQLQNNAELTSRLVDGKEQEGAKFKDYFEYNEPLKNIPSHRALALFRGRNEGFLQLSLNADPQQDEGVRGSYCEVMIADHYGVTLGSQPADTWRKQVISWAWRIKILMHMETELMSALREKAEEGAMQVFADNLSDLLMAAPAGPRTTLALDPGLRTGCKVAVIDTTGKLVDIATIYPHQPQRQVAQSESTILALLKKHQVDLIAIGNGTASRETDAFVAKLLKDNNLKIQSVMVSEAGASVYSASELAANEFPDLDVSIRGAVSIGRRLQDPLAELVKIDPKAIGVGQYQHDVSQSMLAKRLDAVVEDCVNGVGVDVNTASAALLTRVAGLTKTIAQNVVDYRDENGRFESRTTLKKVARLGPKAFEQCAGFLRIMNGKNPLDSSAVHPESYAVVKAIAASNSKPMDAVIGNTDFLRSLKAADYTDEKFGLPTVTDIISELDKPGRDPRPEFKTATFAEGVNEVKDLIPGMVLEGVITNVTNFGAFVDVGVHQDGLVHISALSDKFVSDPREVVKAGDIVKVKVMEVDLQRKRIGMSMRLNDEPGQEKPARKPQAQRQQPQEQRQPRGNSNRGNSSQGNNGAMGGAFAAAFANAKKK</sequence>
<comment type="caution">
    <text evidence="3">The sequence shown here is derived from an EMBL/GenBank/DDBJ whole genome shotgun (WGS) entry which is preliminary data.</text>
</comment>
<dbReference type="InterPro" id="IPR044146">
    <property type="entry name" value="S1_Tex"/>
</dbReference>
<dbReference type="InterPro" id="IPR055179">
    <property type="entry name" value="Tex-like_central_region"/>
</dbReference>
<dbReference type="SMART" id="SM00316">
    <property type="entry name" value="S1"/>
    <property type="match status" value="1"/>
</dbReference>
<dbReference type="InterPro" id="IPR006641">
    <property type="entry name" value="YqgF/RNaseH-like_dom"/>
</dbReference>
<dbReference type="InterPro" id="IPR037027">
    <property type="entry name" value="YqgF/RNaseH-like_dom_sf"/>
</dbReference>
<evidence type="ECO:0000313" key="3">
    <source>
        <dbReference type="EMBL" id="RWX54329.1"/>
    </source>
</evidence>
<dbReference type="EMBL" id="RJLM01000007">
    <property type="protein sequence ID" value="RWX54329.1"/>
    <property type="molecule type" value="Genomic_DNA"/>
</dbReference>
<dbReference type="OrthoDB" id="9804714at2"/>
<dbReference type="GO" id="GO:0006412">
    <property type="term" value="P:translation"/>
    <property type="evidence" value="ECO:0007669"/>
    <property type="project" value="TreeGrafter"/>
</dbReference>
<dbReference type="FunFam" id="3.30.420.140:FF:000001">
    <property type="entry name" value="RNA-binding transcriptional accessory protein"/>
    <property type="match status" value="1"/>
</dbReference>
<dbReference type="Gene3D" id="3.30.420.140">
    <property type="entry name" value="YqgF/RNase H-like domain"/>
    <property type="match status" value="1"/>
</dbReference>
<feature type="region of interest" description="Disordered" evidence="1">
    <location>
        <begin position="716"/>
        <end position="778"/>
    </location>
</feature>
<feature type="domain" description="S1 motif" evidence="2">
    <location>
        <begin position="651"/>
        <end position="720"/>
    </location>
</feature>
<dbReference type="SUPFAM" id="SSF158832">
    <property type="entry name" value="Tex N-terminal region-like"/>
    <property type="match status" value="1"/>
</dbReference>
<feature type="compositionally biased region" description="Low complexity" evidence="1">
    <location>
        <begin position="733"/>
        <end position="778"/>
    </location>
</feature>
<dbReference type="Gene3D" id="1.10.10.650">
    <property type="entry name" value="RuvA domain 2-like"/>
    <property type="match status" value="1"/>
</dbReference>
<dbReference type="SMART" id="SM00732">
    <property type="entry name" value="YqgFc"/>
    <property type="match status" value="1"/>
</dbReference>
<dbReference type="Gene3D" id="2.40.50.140">
    <property type="entry name" value="Nucleic acid-binding proteins"/>
    <property type="match status" value="1"/>
</dbReference>
<dbReference type="Pfam" id="PF12836">
    <property type="entry name" value="HHH_3"/>
    <property type="match status" value="1"/>
</dbReference>